<reference evidence="3 4" key="1">
    <citation type="submission" date="2024-01" db="EMBL/GenBank/DDBJ databases">
        <title>Genome assemblies of Stephania.</title>
        <authorList>
            <person name="Yang L."/>
        </authorList>
    </citation>
    <scope>NUCLEOTIDE SEQUENCE [LARGE SCALE GENOMIC DNA]</scope>
    <source>
        <strain evidence="3">JXDWG</strain>
        <tissue evidence="3">Leaf</tissue>
    </source>
</reference>
<evidence type="ECO:0008006" key="5">
    <source>
        <dbReference type="Google" id="ProtNLM"/>
    </source>
</evidence>
<dbReference type="SUPFAM" id="SSF81383">
    <property type="entry name" value="F-box domain"/>
    <property type="match status" value="1"/>
</dbReference>
<dbReference type="Proteomes" id="UP001419268">
    <property type="component" value="Unassembled WGS sequence"/>
</dbReference>
<evidence type="ECO:0000259" key="1">
    <source>
        <dbReference type="Pfam" id="PF00646"/>
    </source>
</evidence>
<evidence type="ECO:0000259" key="2">
    <source>
        <dbReference type="Pfam" id="PF24750"/>
    </source>
</evidence>
<dbReference type="PANTHER" id="PTHR31672:SF9">
    <property type="entry name" value="F-BOX DOMAIN-CONTAINING PROTEIN"/>
    <property type="match status" value="1"/>
</dbReference>
<proteinExistence type="predicted"/>
<organism evidence="3 4">
    <name type="scientific">Stephania cephalantha</name>
    <dbReference type="NCBI Taxonomy" id="152367"/>
    <lineage>
        <taxon>Eukaryota</taxon>
        <taxon>Viridiplantae</taxon>
        <taxon>Streptophyta</taxon>
        <taxon>Embryophyta</taxon>
        <taxon>Tracheophyta</taxon>
        <taxon>Spermatophyta</taxon>
        <taxon>Magnoliopsida</taxon>
        <taxon>Ranunculales</taxon>
        <taxon>Menispermaceae</taxon>
        <taxon>Menispermoideae</taxon>
        <taxon>Cissampelideae</taxon>
        <taxon>Stephania</taxon>
    </lineage>
</organism>
<feature type="domain" description="F-box" evidence="1">
    <location>
        <begin position="29"/>
        <end position="61"/>
    </location>
</feature>
<protein>
    <recommendedName>
        <fullName evidence="5">F-box domain-containing protein</fullName>
    </recommendedName>
</protein>
<dbReference type="EMBL" id="JBBNAG010000008">
    <property type="protein sequence ID" value="KAK9112710.1"/>
    <property type="molecule type" value="Genomic_DNA"/>
</dbReference>
<feature type="domain" description="F-box protein At3g26010-like beta-propeller" evidence="2">
    <location>
        <begin position="111"/>
        <end position="297"/>
    </location>
</feature>
<dbReference type="InterPro" id="IPR001810">
    <property type="entry name" value="F-box_dom"/>
</dbReference>
<sequence length="395" mass="45472">MKKTKTINRSSSSSSSSSVESEIGEDIIFQEILPRLPINSIFRFISVSKKWLNLITRDPLFHALHSQKCPNITSSGFLCPESKLFISSDDQYYQFKWSKLEFMSSPLVKFSACTNGLLYGTLNHYREIFIFNPITKHTVSIPNSKSRGMLGLATNPDFGFTMVSVAVSRERHGLLKFKVYSPKTAEWRVSKNDSMIPAYNYLFLRKSQVVFPGGNKVYWSLVKGILWFDVEKEVAGLIECPDLDNLLVTHPLQHRSFTSIGVCDGELSYIKFTKKGEVKVWLLREKSNEFKWTRKLDTVNLQRIFEKNWNVITKIFEKLVLKNPEEASEHFIQAGYAFPLPYSGGEDLWFTITLNSDPKVFLFNLRTEELKLIRDDVLITYPIFPFIPTLLPCPI</sequence>
<evidence type="ECO:0000313" key="4">
    <source>
        <dbReference type="Proteomes" id="UP001419268"/>
    </source>
</evidence>
<dbReference type="InterPro" id="IPR056592">
    <property type="entry name" value="Beta-prop_At3g26010-like"/>
</dbReference>
<accession>A0AAP0ICT0</accession>
<keyword evidence="4" id="KW-1185">Reference proteome</keyword>
<dbReference type="Pfam" id="PF00646">
    <property type="entry name" value="F-box"/>
    <property type="match status" value="1"/>
</dbReference>
<dbReference type="InterPro" id="IPR036047">
    <property type="entry name" value="F-box-like_dom_sf"/>
</dbReference>
<dbReference type="PANTHER" id="PTHR31672">
    <property type="entry name" value="BNACNNG10540D PROTEIN"/>
    <property type="match status" value="1"/>
</dbReference>
<dbReference type="Pfam" id="PF24750">
    <property type="entry name" value="b-prop_At3g26010-like"/>
    <property type="match status" value="1"/>
</dbReference>
<gene>
    <name evidence="3" type="ORF">Scep_020229</name>
</gene>
<comment type="caution">
    <text evidence="3">The sequence shown here is derived from an EMBL/GenBank/DDBJ whole genome shotgun (WGS) entry which is preliminary data.</text>
</comment>
<dbReference type="InterPro" id="IPR050796">
    <property type="entry name" value="SCF_F-box_component"/>
</dbReference>
<evidence type="ECO:0000313" key="3">
    <source>
        <dbReference type="EMBL" id="KAK9112710.1"/>
    </source>
</evidence>
<name>A0AAP0ICT0_9MAGN</name>
<dbReference type="AlphaFoldDB" id="A0AAP0ICT0"/>